<keyword evidence="3" id="KW-1185">Reference proteome</keyword>
<keyword evidence="1" id="KW-0812">Transmembrane</keyword>
<protein>
    <submittedName>
        <fullName evidence="2">DUF4328 domain-containing protein</fullName>
    </submittedName>
</protein>
<name>A0A4Q7JB25_9PSEU</name>
<accession>A0A4Q7JB25</accession>
<evidence type="ECO:0000256" key="1">
    <source>
        <dbReference type="SAM" id="Phobius"/>
    </source>
</evidence>
<dbReference type="AlphaFoldDB" id="A0A4Q7JB25"/>
<keyword evidence="1" id="KW-1133">Transmembrane helix</keyword>
<proteinExistence type="predicted"/>
<gene>
    <name evidence="2" type="ORF">EWH70_13410</name>
</gene>
<comment type="caution">
    <text evidence="2">The sequence shown here is derived from an EMBL/GenBank/DDBJ whole genome shotgun (WGS) entry which is preliminary data.</text>
</comment>
<feature type="transmembrane region" description="Helical" evidence="1">
    <location>
        <begin position="12"/>
        <end position="33"/>
    </location>
</feature>
<sequence length="69" mass="7427">MTEAIERADSSVAVWEACFVLLNLATGIVFIIWQHRHATNAVALRGPLGLGPGWAIGGCSFPSPTWCCR</sequence>
<organism evidence="2 3">
    <name type="scientific">Amycolatopsis suaedae</name>
    <dbReference type="NCBI Taxonomy" id="2510978"/>
    <lineage>
        <taxon>Bacteria</taxon>
        <taxon>Bacillati</taxon>
        <taxon>Actinomycetota</taxon>
        <taxon>Actinomycetes</taxon>
        <taxon>Pseudonocardiales</taxon>
        <taxon>Pseudonocardiaceae</taxon>
        <taxon>Amycolatopsis</taxon>
    </lineage>
</organism>
<evidence type="ECO:0000313" key="2">
    <source>
        <dbReference type="EMBL" id="RZQ63434.1"/>
    </source>
</evidence>
<evidence type="ECO:0000313" key="3">
    <source>
        <dbReference type="Proteomes" id="UP000292003"/>
    </source>
</evidence>
<reference evidence="2 3" key="1">
    <citation type="submission" date="2019-02" db="EMBL/GenBank/DDBJ databases">
        <title>Draft genome sequence of Amycolatopsis sp. 8-3EHSu isolated from roots of Suaeda maritima.</title>
        <authorList>
            <person name="Duangmal K."/>
            <person name="Chantavorakit T."/>
        </authorList>
    </citation>
    <scope>NUCLEOTIDE SEQUENCE [LARGE SCALE GENOMIC DNA]</scope>
    <source>
        <strain evidence="2 3">8-3EHSu</strain>
    </source>
</reference>
<keyword evidence="1" id="KW-0472">Membrane</keyword>
<dbReference type="Proteomes" id="UP000292003">
    <property type="component" value="Unassembled WGS sequence"/>
</dbReference>
<dbReference type="EMBL" id="SFCC01000006">
    <property type="protein sequence ID" value="RZQ63434.1"/>
    <property type="molecule type" value="Genomic_DNA"/>
</dbReference>
<dbReference type="OrthoDB" id="4174975at2"/>
<dbReference type="RefSeq" id="WP_130475687.1">
    <property type="nucleotide sequence ID" value="NZ_SFCC01000006.1"/>
</dbReference>